<sequence>MNKYHIEIGCLATGPNLGGHEPQHSSSISMGCFHVLGSQQHAIFGNYIMLKPLVRPRTCEIALRLFSRHAPSTIEGCHPHPVRHHDLQAPQTCLHHNDYGQ</sequence>
<organism evidence="1 2">
    <name type="scientific">Serendipita vermifera MAFF 305830</name>
    <dbReference type="NCBI Taxonomy" id="933852"/>
    <lineage>
        <taxon>Eukaryota</taxon>
        <taxon>Fungi</taxon>
        <taxon>Dikarya</taxon>
        <taxon>Basidiomycota</taxon>
        <taxon>Agaricomycotina</taxon>
        <taxon>Agaricomycetes</taxon>
        <taxon>Sebacinales</taxon>
        <taxon>Serendipitaceae</taxon>
        <taxon>Serendipita</taxon>
    </lineage>
</organism>
<proteinExistence type="predicted"/>
<accession>A0A0C2X4J3</accession>
<reference evidence="1 2" key="1">
    <citation type="submission" date="2014-04" db="EMBL/GenBank/DDBJ databases">
        <authorList>
            <consortium name="DOE Joint Genome Institute"/>
            <person name="Kuo A."/>
            <person name="Zuccaro A."/>
            <person name="Kohler A."/>
            <person name="Nagy L.G."/>
            <person name="Floudas D."/>
            <person name="Copeland A."/>
            <person name="Barry K.W."/>
            <person name="Cichocki N."/>
            <person name="Veneault-Fourrey C."/>
            <person name="LaButti K."/>
            <person name="Lindquist E.A."/>
            <person name="Lipzen A."/>
            <person name="Lundell T."/>
            <person name="Morin E."/>
            <person name="Murat C."/>
            <person name="Sun H."/>
            <person name="Tunlid A."/>
            <person name="Henrissat B."/>
            <person name="Grigoriev I.V."/>
            <person name="Hibbett D.S."/>
            <person name="Martin F."/>
            <person name="Nordberg H.P."/>
            <person name="Cantor M.N."/>
            <person name="Hua S.X."/>
        </authorList>
    </citation>
    <scope>NUCLEOTIDE SEQUENCE [LARGE SCALE GENOMIC DNA]</scope>
    <source>
        <strain evidence="1 2">MAFF 305830</strain>
    </source>
</reference>
<dbReference type="PROSITE" id="PS51257">
    <property type="entry name" value="PROKAR_LIPOPROTEIN"/>
    <property type="match status" value="1"/>
</dbReference>
<dbReference type="AlphaFoldDB" id="A0A0C2X4J3"/>
<gene>
    <name evidence="1" type="ORF">M408DRAFT_191195</name>
</gene>
<evidence type="ECO:0000313" key="2">
    <source>
        <dbReference type="Proteomes" id="UP000054097"/>
    </source>
</evidence>
<reference evidence="2" key="2">
    <citation type="submission" date="2015-01" db="EMBL/GenBank/DDBJ databases">
        <title>Evolutionary Origins and Diversification of the Mycorrhizal Mutualists.</title>
        <authorList>
            <consortium name="DOE Joint Genome Institute"/>
            <consortium name="Mycorrhizal Genomics Consortium"/>
            <person name="Kohler A."/>
            <person name="Kuo A."/>
            <person name="Nagy L.G."/>
            <person name="Floudas D."/>
            <person name="Copeland A."/>
            <person name="Barry K.W."/>
            <person name="Cichocki N."/>
            <person name="Veneault-Fourrey C."/>
            <person name="LaButti K."/>
            <person name="Lindquist E.A."/>
            <person name="Lipzen A."/>
            <person name="Lundell T."/>
            <person name="Morin E."/>
            <person name="Murat C."/>
            <person name="Riley R."/>
            <person name="Ohm R."/>
            <person name="Sun H."/>
            <person name="Tunlid A."/>
            <person name="Henrissat B."/>
            <person name="Grigoriev I.V."/>
            <person name="Hibbett D.S."/>
            <person name="Martin F."/>
        </authorList>
    </citation>
    <scope>NUCLEOTIDE SEQUENCE [LARGE SCALE GENOMIC DNA]</scope>
    <source>
        <strain evidence="2">MAFF 305830</strain>
    </source>
</reference>
<protein>
    <submittedName>
        <fullName evidence="1">Uncharacterized protein</fullName>
    </submittedName>
</protein>
<evidence type="ECO:0000313" key="1">
    <source>
        <dbReference type="EMBL" id="KIM33043.1"/>
    </source>
</evidence>
<dbReference type="HOGENOM" id="CLU_2293429_0_0_1"/>
<name>A0A0C2X4J3_SERVB</name>
<keyword evidence="2" id="KW-1185">Reference proteome</keyword>
<dbReference type="EMBL" id="KN824279">
    <property type="protein sequence ID" value="KIM33043.1"/>
    <property type="molecule type" value="Genomic_DNA"/>
</dbReference>
<dbReference type="Proteomes" id="UP000054097">
    <property type="component" value="Unassembled WGS sequence"/>
</dbReference>